<dbReference type="InterPro" id="IPR024465">
    <property type="entry name" value="DUF2399"/>
</dbReference>
<protein>
    <submittedName>
        <fullName evidence="2">DUF2399 domain-containing protein</fullName>
    </submittedName>
</protein>
<dbReference type="Proteomes" id="UP000536773">
    <property type="component" value="Unassembled WGS sequence"/>
</dbReference>
<name>A0A848EVM0_MEGEL</name>
<dbReference type="RefSeq" id="WP_169013739.1">
    <property type="nucleotide sequence ID" value="NZ_JABBJH010000012.1"/>
</dbReference>
<dbReference type="EMBL" id="JABBJH010000012">
    <property type="protein sequence ID" value="NMK39494.1"/>
    <property type="molecule type" value="Genomic_DNA"/>
</dbReference>
<accession>A0A848EVM0</accession>
<reference evidence="2 3" key="1">
    <citation type="submission" date="2020-04" db="EMBL/GenBank/DDBJ databases">
        <authorList>
            <person name="Hitch T.C.A."/>
            <person name="Wylensek D."/>
            <person name="Clavel T."/>
        </authorList>
    </citation>
    <scope>NUCLEOTIDE SEQUENCE [LARGE SCALE GENOMIC DNA]</scope>
    <source>
        <strain evidence="2 3">WCA-386-APC-2A</strain>
    </source>
</reference>
<dbReference type="Pfam" id="PF09664">
    <property type="entry name" value="DUF2399"/>
    <property type="match status" value="1"/>
</dbReference>
<evidence type="ECO:0000313" key="3">
    <source>
        <dbReference type="Proteomes" id="UP000536773"/>
    </source>
</evidence>
<sequence>MDADKETVRQFLQTYPKKTLDLDVLQDAFASWDYSRFRPAVAALLADGSLIAVRSAGVDFSGLPRRLKRVPAKLFSSVTTIQTEAIQLALSEKLDFSFYYEQPLTAWQADLPYIRKLSAWLSQGLPQGPASLQQRSWDIFTDEKYLLKKGSGLLKRLGLTTADLKICDQPDPLMMAVHPACLQKDVYHHLVVENKAPYGRLLPHLPDLPLASLIFGGGWKIAANLDFLPRQCGCPDGRHIVWYFGDFDWEGLRIWQAAAASKAVEVRLAVPFYEAFLAYEAPQGKENQQREESVWPPFAAAVGRERAGMFRSLLDSGRYYPQEALTESDLIKALKETLYGTRTFF</sequence>
<dbReference type="AlphaFoldDB" id="A0A848EVM0"/>
<evidence type="ECO:0000259" key="1">
    <source>
        <dbReference type="Pfam" id="PF09664"/>
    </source>
</evidence>
<gene>
    <name evidence="2" type="ORF">HG933_08965</name>
</gene>
<evidence type="ECO:0000313" key="2">
    <source>
        <dbReference type="EMBL" id="NMK39494.1"/>
    </source>
</evidence>
<feature type="domain" description="DUF2399" evidence="1">
    <location>
        <begin position="191"/>
        <end position="296"/>
    </location>
</feature>
<proteinExistence type="predicted"/>
<organism evidence="2 3">
    <name type="scientific">Megasphaera elsdenii</name>
    <dbReference type="NCBI Taxonomy" id="907"/>
    <lineage>
        <taxon>Bacteria</taxon>
        <taxon>Bacillati</taxon>
        <taxon>Bacillota</taxon>
        <taxon>Negativicutes</taxon>
        <taxon>Veillonellales</taxon>
        <taxon>Veillonellaceae</taxon>
        <taxon>Megasphaera</taxon>
    </lineage>
</organism>
<comment type="caution">
    <text evidence="2">The sequence shown here is derived from an EMBL/GenBank/DDBJ whole genome shotgun (WGS) entry which is preliminary data.</text>
</comment>